<dbReference type="PANTHER" id="PTHR11061">
    <property type="entry name" value="RNA M5U METHYLTRANSFERASE"/>
    <property type="match status" value="1"/>
</dbReference>
<feature type="binding site" evidence="4">
    <location>
        <position position="322"/>
    </location>
    <ligand>
        <name>S-adenosyl-L-methionine</name>
        <dbReference type="ChEBI" id="CHEBI:59789"/>
    </ligand>
</feature>
<dbReference type="Pfam" id="PF01938">
    <property type="entry name" value="TRAM"/>
    <property type="match status" value="1"/>
</dbReference>
<reference evidence="6" key="1">
    <citation type="submission" date="2024-06" db="EMBL/GenBank/DDBJ databases">
        <title>The genome sequences of Kitasatospora sp. strain HUAS MG31.</title>
        <authorList>
            <person name="Mo P."/>
        </authorList>
    </citation>
    <scope>NUCLEOTIDE SEQUENCE</scope>
    <source>
        <strain evidence="6">HUAS MG31</strain>
    </source>
</reference>
<evidence type="ECO:0000256" key="2">
    <source>
        <dbReference type="ARBA" id="ARBA00022679"/>
    </source>
</evidence>
<dbReference type="PROSITE" id="PS50926">
    <property type="entry name" value="TRAM"/>
    <property type="match status" value="1"/>
</dbReference>
<keyword evidence="3 4" id="KW-0949">S-adenosyl-L-methionine</keyword>
<dbReference type="InterPro" id="IPR002792">
    <property type="entry name" value="TRAM_dom"/>
</dbReference>
<evidence type="ECO:0000313" key="6">
    <source>
        <dbReference type="EMBL" id="XCM83987.1"/>
    </source>
</evidence>
<dbReference type="SUPFAM" id="SSF53335">
    <property type="entry name" value="S-adenosyl-L-methionine-dependent methyltransferases"/>
    <property type="match status" value="1"/>
</dbReference>
<feature type="binding site" evidence="4">
    <location>
        <position position="298"/>
    </location>
    <ligand>
        <name>S-adenosyl-L-methionine</name>
        <dbReference type="ChEBI" id="CHEBI:59789"/>
    </ligand>
</feature>
<feature type="active site" description="Nucleophile" evidence="4">
    <location>
        <position position="393"/>
    </location>
</feature>
<dbReference type="GO" id="GO:0070475">
    <property type="term" value="P:rRNA base methylation"/>
    <property type="evidence" value="ECO:0007669"/>
    <property type="project" value="TreeGrafter"/>
</dbReference>
<dbReference type="SUPFAM" id="SSF50249">
    <property type="entry name" value="Nucleic acid-binding proteins"/>
    <property type="match status" value="1"/>
</dbReference>
<dbReference type="EC" id="2.1.1.-" evidence="6"/>
<dbReference type="AlphaFoldDB" id="A0AAU8K791"/>
<dbReference type="InterPro" id="IPR030391">
    <property type="entry name" value="MeTrfase_TrmA_CS"/>
</dbReference>
<dbReference type="EMBL" id="CP159872">
    <property type="protein sequence ID" value="XCM83987.1"/>
    <property type="molecule type" value="Genomic_DNA"/>
</dbReference>
<dbReference type="PANTHER" id="PTHR11061:SF30">
    <property type="entry name" value="TRNA (URACIL(54)-C(5))-METHYLTRANSFERASE"/>
    <property type="match status" value="1"/>
</dbReference>
<dbReference type="InterPro" id="IPR012340">
    <property type="entry name" value="NA-bd_OB-fold"/>
</dbReference>
<evidence type="ECO:0000256" key="1">
    <source>
        <dbReference type="ARBA" id="ARBA00022603"/>
    </source>
</evidence>
<dbReference type="PROSITE" id="PS51687">
    <property type="entry name" value="SAM_MT_RNA_M5U"/>
    <property type="match status" value="1"/>
</dbReference>
<evidence type="ECO:0000256" key="4">
    <source>
        <dbReference type="PROSITE-ProRule" id="PRU01024"/>
    </source>
</evidence>
<dbReference type="PROSITE" id="PS01231">
    <property type="entry name" value="TRMA_2"/>
    <property type="match status" value="1"/>
</dbReference>
<evidence type="ECO:0000259" key="5">
    <source>
        <dbReference type="PROSITE" id="PS50926"/>
    </source>
</evidence>
<dbReference type="Pfam" id="PF05958">
    <property type="entry name" value="tRNA_U5-meth_tr"/>
    <property type="match status" value="1"/>
</dbReference>
<feature type="binding site" evidence="4">
    <location>
        <position position="269"/>
    </location>
    <ligand>
        <name>S-adenosyl-L-methionine</name>
        <dbReference type="ChEBI" id="CHEBI:59789"/>
    </ligand>
</feature>
<accession>A0AAU8K791</accession>
<comment type="similarity">
    <text evidence="4">Belongs to the class I-like SAM-binding methyltransferase superfamily. RNA M5U methyltransferase family.</text>
</comment>
<dbReference type="GO" id="GO:0070041">
    <property type="term" value="F:rRNA (uridine-C5-)-methyltransferase activity"/>
    <property type="evidence" value="ECO:0007669"/>
    <property type="project" value="TreeGrafter"/>
</dbReference>
<dbReference type="Gene3D" id="2.40.50.1070">
    <property type="match status" value="1"/>
</dbReference>
<organism evidence="6">
    <name type="scientific">Kitasatospora camelliae</name>
    <dbReference type="NCBI Taxonomy" id="3156397"/>
    <lineage>
        <taxon>Bacteria</taxon>
        <taxon>Bacillati</taxon>
        <taxon>Actinomycetota</taxon>
        <taxon>Actinomycetes</taxon>
        <taxon>Kitasatosporales</taxon>
        <taxon>Streptomycetaceae</taxon>
        <taxon>Kitasatospora</taxon>
    </lineage>
</organism>
<dbReference type="CDD" id="cd02440">
    <property type="entry name" value="AdoMet_MTases"/>
    <property type="match status" value="1"/>
</dbReference>
<name>A0AAU8K791_9ACTN</name>
<keyword evidence="1 4" id="KW-0489">Methyltransferase</keyword>
<gene>
    <name evidence="6" type="ORF">ABWK59_12230</name>
</gene>
<dbReference type="KEGG" id="kcm:ABWK59_12230"/>
<dbReference type="Gene3D" id="2.40.50.140">
    <property type="entry name" value="Nucleic acid-binding proteins"/>
    <property type="match status" value="1"/>
</dbReference>
<dbReference type="Gene3D" id="3.40.50.150">
    <property type="entry name" value="Vaccinia Virus protein VP39"/>
    <property type="match status" value="1"/>
</dbReference>
<dbReference type="InterPro" id="IPR029063">
    <property type="entry name" value="SAM-dependent_MTases_sf"/>
</dbReference>
<sequence length="440" mass="47345">MRVPSGDPLVGERYEVEVGPVAHGGGHCVARHEGRVLFVRHALPGERVVVRVTEGTTTSRFLRADAVEVLEAAKERITPPCPFAGPGKCGGCDWQHVTPGGQRKLKAQVLTEQLAKLAGLTPAEAGWDGSVEPVGGKLAAGEVPAWRTRVQYAVDESGAVGLRKHRSHDVQPIDRCLIAAPGVTELGIESRTWPGMESVEAVAATGSSDRQVILRPRPGAQLPLVELDREVSISRVDEQELMHRVHGRTFVRERAADRTWRVSDGGFWQIHPQAPDTLVDAVLTGLDPQWGEMALDLYCGVGLFAGALAERVGEDGAVLGIEAGKQAVADARHNLAALENVRIECDKVETLLPRTGITSTDLIVLDPPRAGAGRETVAHLVGLQARRIAYVACDPAALARDLAFFREGGYRPVSLRAFDLFPMTHHFECVAVLEPVAGRA</sequence>
<evidence type="ECO:0000256" key="3">
    <source>
        <dbReference type="ARBA" id="ARBA00022691"/>
    </source>
</evidence>
<dbReference type="RefSeq" id="WP_354644926.1">
    <property type="nucleotide sequence ID" value="NZ_CP159872.1"/>
</dbReference>
<proteinExistence type="inferred from homology"/>
<protein>
    <submittedName>
        <fullName evidence="6">Class I SAM-dependent RNA methyltransferase</fullName>
        <ecNumber evidence="6">2.1.1.-</ecNumber>
    </submittedName>
</protein>
<dbReference type="InterPro" id="IPR010280">
    <property type="entry name" value="U5_MeTrfase_fam"/>
</dbReference>
<keyword evidence="2 4" id="KW-0808">Transferase</keyword>
<feature type="binding site" evidence="4">
    <location>
        <position position="366"/>
    </location>
    <ligand>
        <name>S-adenosyl-L-methionine</name>
        <dbReference type="ChEBI" id="CHEBI:59789"/>
    </ligand>
</feature>
<feature type="domain" description="TRAM" evidence="5">
    <location>
        <begin position="7"/>
        <end position="68"/>
    </location>
</feature>